<accession>A0A0A2E978</accession>
<keyword evidence="3" id="KW-1185">Reference proteome</keyword>
<evidence type="ECO:0000256" key="1">
    <source>
        <dbReference type="SAM" id="MobiDB-lite"/>
    </source>
</evidence>
<organism evidence="2 3">
    <name type="scientific">Porphyromonas macacae</name>
    <dbReference type="NCBI Taxonomy" id="28115"/>
    <lineage>
        <taxon>Bacteria</taxon>
        <taxon>Pseudomonadati</taxon>
        <taxon>Bacteroidota</taxon>
        <taxon>Bacteroidia</taxon>
        <taxon>Bacteroidales</taxon>
        <taxon>Porphyromonadaceae</taxon>
        <taxon>Porphyromonas</taxon>
    </lineage>
</organism>
<proteinExistence type="predicted"/>
<gene>
    <name evidence="2" type="ORF">HQ47_06005</name>
</gene>
<evidence type="ECO:0000313" key="3">
    <source>
        <dbReference type="Proteomes" id="UP000030103"/>
    </source>
</evidence>
<reference evidence="2 3" key="1">
    <citation type="submission" date="2014-09" db="EMBL/GenBank/DDBJ databases">
        <title>Draft Genome Sequence of Porphyromonas macacae COT-192_OH2859.</title>
        <authorList>
            <person name="Wallis C."/>
            <person name="Deusch O."/>
            <person name="O'Flynn C."/>
            <person name="Davis I."/>
            <person name="Horsfall A."/>
            <person name="Kirkwood N."/>
            <person name="Harris S."/>
            <person name="Eisen J.A."/>
            <person name="Coil D.A."/>
            <person name="Darling A.E."/>
            <person name="Jospin G."/>
            <person name="Alexiev A."/>
        </authorList>
    </citation>
    <scope>NUCLEOTIDE SEQUENCE [LARGE SCALE GENOMIC DNA]</scope>
    <source>
        <strain evidence="3">COT-192 OH2859</strain>
    </source>
</reference>
<sequence length="76" mass="8718">MQQNPNIKKIQNGFRLAKVNNFLSTARLSERKNQKQKYSKNTSAPDLSIRESMSKQTTLVRIAIAKVEIIFIPARD</sequence>
<comment type="caution">
    <text evidence="2">The sequence shown here is derived from an EMBL/GenBank/DDBJ whole genome shotgun (WGS) entry which is preliminary data.</text>
</comment>
<dbReference type="EMBL" id="JRFA01000015">
    <property type="protein sequence ID" value="KGN74212.1"/>
    <property type="molecule type" value="Genomic_DNA"/>
</dbReference>
<evidence type="ECO:0000313" key="2">
    <source>
        <dbReference type="EMBL" id="KGN74212.1"/>
    </source>
</evidence>
<dbReference type="Proteomes" id="UP000030103">
    <property type="component" value="Unassembled WGS sequence"/>
</dbReference>
<protein>
    <submittedName>
        <fullName evidence="2">Uncharacterized protein</fullName>
    </submittedName>
</protein>
<name>A0A0A2E978_9PORP</name>
<feature type="region of interest" description="Disordered" evidence="1">
    <location>
        <begin position="30"/>
        <end position="49"/>
    </location>
</feature>
<dbReference type="AlphaFoldDB" id="A0A0A2E978"/>